<dbReference type="SUPFAM" id="SSF56672">
    <property type="entry name" value="DNA/RNA polymerases"/>
    <property type="match status" value="1"/>
</dbReference>
<dbReference type="Pfam" id="PF18701">
    <property type="entry name" value="DUF5641"/>
    <property type="match status" value="1"/>
</dbReference>
<keyword evidence="4" id="KW-1185">Reference proteome</keyword>
<dbReference type="PANTHER" id="PTHR47331:SF1">
    <property type="entry name" value="GAG-LIKE PROTEIN"/>
    <property type="match status" value="1"/>
</dbReference>
<feature type="domain" description="Integrase catalytic" evidence="2">
    <location>
        <begin position="1481"/>
        <end position="1676"/>
    </location>
</feature>
<dbReference type="SUPFAM" id="SSF53098">
    <property type="entry name" value="Ribonuclease H-like"/>
    <property type="match status" value="1"/>
</dbReference>
<dbReference type="Proteomes" id="UP000069940">
    <property type="component" value="Unassembled WGS sequence"/>
</dbReference>
<dbReference type="Gene3D" id="3.30.420.10">
    <property type="entry name" value="Ribonuclease H-like superfamily/Ribonuclease H"/>
    <property type="match status" value="1"/>
</dbReference>
<reference evidence="4" key="1">
    <citation type="journal article" date="2015" name="Proc. Natl. Acad. Sci. U.S.A.">
        <title>Genome sequence of the Asian Tiger mosquito, Aedes albopictus, reveals insights into its biology, genetics, and evolution.</title>
        <authorList>
            <person name="Chen X.G."/>
            <person name="Jiang X."/>
            <person name="Gu J."/>
            <person name="Xu M."/>
            <person name="Wu Y."/>
            <person name="Deng Y."/>
            <person name="Zhang C."/>
            <person name="Bonizzoni M."/>
            <person name="Dermauw W."/>
            <person name="Vontas J."/>
            <person name="Armbruster P."/>
            <person name="Huang X."/>
            <person name="Yang Y."/>
            <person name="Zhang H."/>
            <person name="He W."/>
            <person name="Peng H."/>
            <person name="Liu Y."/>
            <person name="Wu K."/>
            <person name="Chen J."/>
            <person name="Lirakis M."/>
            <person name="Topalis P."/>
            <person name="Van Leeuwen T."/>
            <person name="Hall A.B."/>
            <person name="Jiang X."/>
            <person name="Thorpe C."/>
            <person name="Mueller R.L."/>
            <person name="Sun C."/>
            <person name="Waterhouse R.M."/>
            <person name="Yan G."/>
            <person name="Tu Z.J."/>
            <person name="Fang X."/>
            <person name="James A.A."/>
        </authorList>
    </citation>
    <scope>NUCLEOTIDE SEQUENCE [LARGE SCALE GENOMIC DNA]</scope>
    <source>
        <strain evidence="4">Foshan</strain>
    </source>
</reference>
<dbReference type="InterPro" id="IPR041588">
    <property type="entry name" value="Integrase_H2C2"/>
</dbReference>
<feature type="region of interest" description="Disordered" evidence="1">
    <location>
        <begin position="430"/>
        <end position="481"/>
    </location>
</feature>
<name>A0ABM1Z4I5_AEDAL</name>
<evidence type="ECO:0000256" key="1">
    <source>
        <dbReference type="SAM" id="MobiDB-lite"/>
    </source>
</evidence>
<dbReference type="CDD" id="cd01644">
    <property type="entry name" value="RT_pepA17"/>
    <property type="match status" value="1"/>
</dbReference>
<dbReference type="InterPro" id="IPR001584">
    <property type="entry name" value="Integrase_cat-core"/>
</dbReference>
<dbReference type="InterPro" id="IPR040676">
    <property type="entry name" value="DUF5641"/>
</dbReference>
<protein>
    <recommendedName>
        <fullName evidence="2">Integrase catalytic domain-containing protein</fullName>
    </recommendedName>
</protein>
<dbReference type="InterPro" id="IPR008042">
    <property type="entry name" value="Retrotrans_Pao"/>
</dbReference>
<feature type="compositionally biased region" description="Low complexity" evidence="1">
    <location>
        <begin position="431"/>
        <end position="471"/>
    </location>
</feature>
<accession>A0ABM1Z4I5</accession>
<proteinExistence type="predicted"/>
<dbReference type="Pfam" id="PF03564">
    <property type="entry name" value="DUF1759"/>
    <property type="match status" value="1"/>
</dbReference>
<feature type="compositionally biased region" description="Low complexity" evidence="1">
    <location>
        <begin position="1899"/>
        <end position="1911"/>
    </location>
</feature>
<dbReference type="PROSITE" id="PS50994">
    <property type="entry name" value="INTEGRASE"/>
    <property type="match status" value="1"/>
</dbReference>
<dbReference type="InterPro" id="IPR043502">
    <property type="entry name" value="DNA/RNA_pol_sf"/>
</dbReference>
<evidence type="ECO:0000259" key="2">
    <source>
        <dbReference type="PROSITE" id="PS50994"/>
    </source>
</evidence>
<dbReference type="InterPro" id="IPR012337">
    <property type="entry name" value="RNaseH-like_sf"/>
</dbReference>
<evidence type="ECO:0000313" key="3">
    <source>
        <dbReference type="EnsemblMetazoa" id="AALFPA23_015021.P21772"/>
    </source>
</evidence>
<dbReference type="PANTHER" id="PTHR47331">
    <property type="entry name" value="PHD-TYPE DOMAIN-CONTAINING PROTEIN"/>
    <property type="match status" value="1"/>
</dbReference>
<organism evidence="3 4">
    <name type="scientific">Aedes albopictus</name>
    <name type="common">Asian tiger mosquito</name>
    <name type="synonym">Stegomyia albopicta</name>
    <dbReference type="NCBI Taxonomy" id="7160"/>
    <lineage>
        <taxon>Eukaryota</taxon>
        <taxon>Metazoa</taxon>
        <taxon>Ecdysozoa</taxon>
        <taxon>Arthropoda</taxon>
        <taxon>Hexapoda</taxon>
        <taxon>Insecta</taxon>
        <taxon>Pterygota</taxon>
        <taxon>Neoptera</taxon>
        <taxon>Endopterygota</taxon>
        <taxon>Diptera</taxon>
        <taxon>Nematocera</taxon>
        <taxon>Culicoidea</taxon>
        <taxon>Culicidae</taxon>
        <taxon>Culicinae</taxon>
        <taxon>Aedini</taxon>
        <taxon>Aedes</taxon>
        <taxon>Stegomyia</taxon>
    </lineage>
</organism>
<dbReference type="GeneID" id="109427243"/>
<dbReference type="InterPro" id="IPR036397">
    <property type="entry name" value="RNaseH_sf"/>
</dbReference>
<dbReference type="RefSeq" id="XP_062704358.1">
    <property type="nucleotide sequence ID" value="XM_062848374.1"/>
</dbReference>
<reference evidence="3" key="2">
    <citation type="submission" date="2025-05" db="UniProtKB">
        <authorList>
            <consortium name="EnsemblMetazoa"/>
        </authorList>
    </citation>
    <scope>IDENTIFICATION</scope>
    <source>
        <strain evidence="3">Foshan</strain>
    </source>
</reference>
<feature type="compositionally biased region" description="Low complexity" evidence="1">
    <location>
        <begin position="338"/>
        <end position="354"/>
    </location>
</feature>
<dbReference type="InterPro" id="IPR005312">
    <property type="entry name" value="DUF1759"/>
</dbReference>
<feature type="compositionally biased region" description="Polar residues" evidence="1">
    <location>
        <begin position="472"/>
        <end position="481"/>
    </location>
</feature>
<evidence type="ECO:0000313" key="4">
    <source>
        <dbReference type="Proteomes" id="UP000069940"/>
    </source>
</evidence>
<dbReference type="Pfam" id="PF17921">
    <property type="entry name" value="Integrase_H2C2"/>
    <property type="match status" value="1"/>
</dbReference>
<dbReference type="Pfam" id="PF05380">
    <property type="entry name" value="Peptidase_A17"/>
    <property type="match status" value="1"/>
</dbReference>
<sequence>MAEELQKKKSNIIDSLALLERYVKEYEAEPKQVGLVEAWAKRLEKLYDQYHEIAVQLELLSTEDHPIDLKQERMKVDGKYYALSAFCLSKLSKSSTSSASKQAPSGQSLRVKLPELNLPKFSGKLEDWCVFRDSFESAIGSRTDISAVEKLQYLKGVVQGEAARILDPIKISEQGYKDAWRTLRLRFENKRQLVKCHIKTLFDTPAMKRESAEELLALVDRFEQQLSVLKSLGEPADKWSSLLVYQLSIRLDQHTHREWESYCTKLDSENIASVLGGITNKTDDSTGEETTTMPSYVKMVNFLQNYARVLITVSPATPPPPPPPRFKSKTSKPVAFPAAASTASSSSSSASASAVGKPTPPCEKCGQDHYLYHCPDFRKLNVSQRTDLVRQKHLCMNCLRSSSHFARNCSGQRCRVCSKKHHTLLHTTVDAQSSSGGQTSGSAQQGSQVPPQSSSQTQSASLASIQQQLPSTSTTNQANVQSASGTPQYALVTHSKEVCPETVFLPTALVNIRDGRGRIKVARCLLDCASQRNFISGALCERLQLPRTRLPQAIAISGIGNTSASVEYQTTVTLMSRVAPFSLNSTMLVLPSITVKLPQSTVDTCHWSIPPHIDLADPTFAVSGNIDIILGAAHFFQILRYGRINLGDQLPLLQNTEFGWVISGECLLDGHDHADPRYCRFSNPCIIEELVNRFWQLEEVQDNRGWSPSERFCEEHFVQNTTRNAEGRYVVKLPKREELLMQLKDNRYNATRRFYSLERSLEANPEKKRMYHQFIEEYVRLHHMREIGPDEADDQPQYFLPHHAVMKLDSSTTKLRTVFDASCRSKSGLSLNDVLLPGPTIQDSLVKIIMRFRFHQFVVSADIEKMFRQILVHPSDQPLQRIVWRDDPDSPLKTFQLCTVTYGTNSAPFLSTRVLQKLADDEEAQFPLAAPFLRDDFYVDNLLSGSNDESSLAVTCEQLITMLASAGITLRQWSSNSQAVLDTIPPELRETNTLRDLDHDASVTTLGLRWEPSTDFLLFKPPHWVEFPVLSKRALASQISSLFDPLGFACPTIAKAKMKLQTLWRLQLDWDSPVPDGFARDWEEFKQKLSGFDLLRISRHVLRPNYRRLELHGFSDASQLGYGACVYIRSTHGQEHHTVRLLVAKSKVAPINIKTIPRLELCAALLLSKLLGPVLENFRYDAQIVLWTDSTIVLNWISGLPLTWAPFVANRVAEIQELTSQATWNHVPSQDNPADLISRGMDLDELTESELWWHGPQWLHSNQHQWPAKYVPKANIDDERRRVVALPAIEEVHEDLIFRYSSLRHLLRIGSLLRRFCENCVRRKHNHPLVTGPLSPQEIDRTLLDLLRRVQRQHFKEEYRLLSSGRPVSHRSKLRFLNPEIVDGIIRVGGRLHNASIPVDEKHPIVLPNKHRLTEMIARREHVKTLHAGPSLLLSTLRQRYWPLGGRNLVRSIVNHCMTCARTKPRNLEQLMGNLPRVRVNQAHPFENVGVDLAGPIYVRSTLRNTRNPFIKAYIVVYVCLATKAVHLDLVTDLTSEAFIASLRRFSGRRGIPAHIYCDNGTNFVGAHRELKELRKLFESQQHQEAVAKACADDRSHFHFIPPRSPTFGGIWEACVKSVKQLLRRILGNAHLTETELQTALIQIEAQLNSRPITPLPASPADEMVLTPGHFLIGRPLNAVPDPDIRNIPENRLSRWQRVQQLTQHFWNRWHREYLATLQNRYRWTSELDNLVVGSVVALMDERYPPQKWLLGRVLSVHPGADGLVRVATVKTASGVTQRAIGKLCLLPVEIDPASVSSYPTQANNTVSPVEHSVSREDSWPKLGGIERVPGASVKRNEAFRWVLGPNGLDFALGKYQFVPFPSRISAVRTFQNRPASRSIQQAPKPCPLPAQVDPANVSSCPTQSSYSSPSVERTPGPSSGESSVFREHL</sequence>
<dbReference type="EnsemblMetazoa" id="AALFPA23_015021.R21772">
    <property type="protein sequence ID" value="AALFPA23_015021.P21772"/>
    <property type="gene ID" value="AALFPA23_015021"/>
</dbReference>
<feature type="region of interest" description="Disordered" evidence="1">
    <location>
        <begin position="314"/>
        <end position="358"/>
    </location>
</feature>
<feature type="compositionally biased region" description="Pro residues" evidence="1">
    <location>
        <begin position="316"/>
        <end position="325"/>
    </location>
</feature>
<feature type="region of interest" description="Disordered" evidence="1">
    <location>
        <begin position="1876"/>
        <end position="1930"/>
    </location>
</feature>